<dbReference type="GO" id="GO:0009055">
    <property type="term" value="F:electron transfer activity"/>
    <property type="evidence" value="ECO:0007669"/>
    <property type="project" value="TreeGrafter"/>
</dbReference>
<evidence type="ECO:0000256" key="6">
    <source>
        <dbReference type="ARBA" id="ARBA00023136"/>
    </source>
</evidence>
<comment type="similarity">
    <text evidence="2">Belongs to the cytochrome ubiquinol oxidase subunit 2 family.</text>
</comment>
<dbReference type="AlphaFoldDB" id="A0A1W6D120"/>
<dbReference type="STRING" id="1945662.B0A89_07690"/>
<evidence type="ECO:0000256" key="4">
    <source>
        <dbReference type="ARBA" id="ARBA00022692"/>
    </source>
</evidence>
<evidence type="ECO:0000256" key="5">
    <source>
        <dbReference type="ARBA" id="ARBA00022989"/>
    </source>
</evidence>
<evidence type="ECO:0000256" key="2">
    <source>
        <dbReference type="ARBA" id="ARBA00007543"/>
    </source>
</evidence>
<protein>
    <submittedName>
        <fullName evidence="8">Cytochrome d ubiquinol oxidase subunit II</fullName>
    </submittedName>
</protein>
<dbReference type="NCBIfam" id="TIGR00203">
    <property type="entry name" value="cydB"/>
    <property type="match status" value="1"/>
</dbReference>
<dbReference type="GO" id="GO:0070069">
    <property type="term" value="C:cytochrome complex"/>
    <property type="evidence" value="ECO:0007669"/>
    <property type="project" value="TreeGrafter"/>
</dbReference>
<sequence length="336" mass="36474">MGIDLDVSTVLAGVLVLAIFLYVVMDGFDLGMAMLFPVMHEDDRDVMVDTVAPVWDGNETWLVLGGGGLLAGFPAAYAILMPALYVPIIAMLLGLVFRGVAFEFRARHEGRKHWWDAGFWFGSSVAALMQGVALGAVLQGVRVRDGAYAGGWFDWLTPFTVLTGISVCAAYILLGACWLILKTEGRLRDEAYAIARPMALVVLGAIAAVSIATPFLHGDYWRRWFTWPTMGVAAVVPVLVAGVAAMLLRMLAARRDRWPFFLSLALFALCFAGLGVSMFPWIVPGALTIHDAAAPEKSQSFFLVGVVMLIPVILVYTAYAYWVFRGKVSAGTGYHG</sequence>
<keyword evidence="5 7" id="KW-1133">Transmembrane helix</keyword>
<feature type="transmembrane region" description="Helical" evidence="7">
    <location>
        <begin position="193"/>
        <end position="212"/>
    </location>
</feature>
<dbReference type="OrthoDB" id="9776710at2"/>
<dbReference type="Proteomes" id="UP000193017">
    <property type="component" value="Chromosome"/>
</dbReference>
<feature type="transmembrane region" description="Helical" evidence="7">
    <location>
        <begin position="302"/>
        <end position="324"/>
    </location>
</feature>
<accession>A0A1W6D120</accession>
<keyword evidence="4 7" id="KW-0812">Transmembrane</keyword>
<evidence type="ECO:0000313" key="8">
    <source>
        <dbReference type="EMBL" id="ARJ70798.1"/>
    </source>
</evidence>
<proteinExistence type="inferred from homology"/>
<dbReference type="InterPro" id="IPR003317">
    <property type="entry name" value="Cyt-d_oxidase_su2"/>
</dbReference>
<feature type="transmembrane region" description="Helical" evidence="7">
    <location>
        <begin position="260"/>
        <end position="282"/>
    </location>
</feature>
<evidence type="ECO:0000313" key="9">
    <source>
        <dbReference type="Proteomes" id="UP000193017"/>
    </source>
</evidence>
<keyword evidence="3" id="KW-1003">Cell membrane</keyword>
<feature type="transmembrane region" description="Helical" evidence="7">
    <location>
        <begin position="7"/>
        <end position="25"/>
    </location>
</feature>
<evidence type="ECO:0000256" key="1">
    <source>
        <dbReference type="ARBA" id="ARBA00004651"/>
    </source>
</evidence>
<evidence type="ECO:0000256" key="3">
    <source>
        <dbReference type="ARBA" id="ARBA00022475"/>
    </source>
</evidence>
<feature type="transmembrane region" description="Helical" evidence="7">
    <location>
        <begin position="118"/>
        <end position="139"/>
    </location>
</feature>
<feature type="transmembrane region" description="Helical" evidence="7">
    <location>
        <begin position="75"/>
        <end position="97"/>
    </location>
</feature>
<dbReference type="PANTHER" id="PTHR43141:SF4">
    <property type="entry name" value="CYTOCHROME BD2 SUBUNIT II"/>
    <property type="match status" value="1"/>
</dbReference>
<gene>
    <name evidence="8" type="ORF">B0A89_07690</name>
</gene>
<name>A0A1W6D120_9RHOB</name>
<dbReference type="GO" id="GO:0019646">
    <property type="term" value="P:aerobic electron transport chain"/>
    <property type="evidence" value="ECO:0007669"/>
    <property type="project" value="TreeGrafter"/>
</dbReference>
<keyword evidence="6 7" id="KW-0472">Membrane</keyword>
<dbReference type="Pfam" id="PF02322">
    <property type="entry name" value="Cyt_bd_oxida_II"/>
    <property type="match status" value="1"/>
</dbReference>
<comment type="subcellular location">
    <subcellularLocation>
        <location evidence="1">Cell membrane</location>
        <topology evidence="1">Multi-pass membrane protein</topology>
    </subcellularLocation>
</comment>
<dbReference type="GO" id="GO:0005886">
    <property type="term" value="C:plasma membrane"/>
    <property type="evidence" value="ECO:0007669"/>
    <property type="project" value="UniProtKB-SubCell"/>
</dbReference>
<feature type="transmembrane region" description="Helical" evidence="7">
    <location>
        <begin position="159"/>
        <end position="181"/>
    </location>
</feature>
<dbReference type="GO" id="GO:0016682">
    <property type="term" value="F:oxidoreductase activity, acting on diphenols and related substances as donors, oxygen as acceptor"/>
    <property type="evidence" value="ECO:0007669"/>
    <property type="project" value="TreeGrafter"/>
</dbReference>
<evidence type="ECO:0000256" key="7">
    <source>
        <dbReference type="SAM" id="Phobius"/>
    </source>
</evidence>
<dbReference type="KEGG" id="pcon:B0A89_07690"/>
<reference evidence="8 9" key="1">
    <citation type="submission" date="2017-03" db="EMBL/GenBank/DDBJ databases">
        <title>Genome sequence of Paracoccus contaminans isolated from a water microcosm.</title>
        <authorList>
            <person name="Aurass P."/>
            <person name="Karste S."/>
            <person name="Trost E."/>
            <person name="Glaeser S.P."/>
            <person name="Kaempfer P."/>
            <person name="Flieger A."/>
        </authorList>
    </citation>
    <scope>NUCLEOTIDE SEQUENCE [LARGE SCALE GENOMIC DNA]</scope>
    <source>
        <strain evidence="9">RKI 16-01929T\LMG 29738T\CCM 8701T\CIP 111112T</strain>
    </source>
</reference>
<dbReference type="PANTHER" id="PTHR43141">
    <property type="entry name" value="CYTOCHROME BD2 SUBUNIT II"/>
    <property type="match status" value="1"/>
</dbReference>
<dbReference type="EMBL" id="CP020612">
    <property type="protein sequence ID" value="ARJ70798.1"/>
    <property type="molecule type" value="Genomic_DNA"/>
</dbReference>
<feature type="transmembrane region" description="Helical" evidence="7">
    <location>
        <begin position="224"/>
        <end position="248"/>
    </location>
</feature>
<keyword evidence="9" id="KW-1185">Reference proteome</keyword>
<organism evidence="8 9">
    <name type="scientific">Paracoccus contaminans</name>
    <dbReference type="NCBI Taxonomy" id="1945662"/>
    <lineage>
        <taxon>Bacteria</taxon>
        <taxon>Pseudomonadati</taxon>
        <taxon>Pseudomonadota</taxon>
        <taxon>Alphaproteobacteria</taxon>
        <taxon>Rhodobacterales</taxon>
        <taxon>Paracoccaceae</taxon>
        <taxon>Paracoccus</taxon>
    </lineage>
</organism>